<dbReference type="EMBL" id="QGMI01000313">
    <property type="protein sequence ID" value="TVY42739.1"/>
    <property type="molecule type" value="Genomic_DNA"/>
</dbReference>
<dbReference type="PANTHER" id="PTHR47966">
    <property type="entry name" value="BETA-SITE APP-CLEAVING ENZYME, ISOFORM A-RELATED"/>
    <property type="match status" value="1"/>
</dbReference>
<dbReference type="InterPro" id="IPR001461">
    <property type="entry name" value="Aspartic_peptidase_A1"/>
</dbReference>
<comment type="similarity">
    <text evidence="1">Belongs to the peptidase A1 family.</text>
</comment>
<evidence type="ECO:0000259" key="3">
    <source>
        <dbReference type="PROSITE" id="PS51767"/>
    </source>
</evidence>
<dbReference type="PRINTS" id="PR00792">
    <property type="entry name" value="PEPSIN"/>
</dbReference>
<dbReference type="SUPFAM" id="SSF50630">
    <property type="entry name" value="Acid proteases"/>
    <property type="match status" value="1"/>
</dbReference>
<dbReference type="InterPro" id="IPR033121">
    <property type="entry name" value="PEPTIDASE_A1"/>
</dbReference>
<dbReference type="PANTHER" id="PTHR47966:SF6">
    <property type="entry name" value="PEPTIDASE A1 DOMAIN-CONTAINING PROTEIN"/>
    <property type="match status" value="1"/>
</dbReference>
<accession>A0A8H8UCE6</accession>
<dbReference type="Pfam" id="PF00026">
    <property type="entry name" value="Asp"/>
    <property type="match status" value="1"/>
</dbReference>
<keyword evidence="4" id="KW-0645">Protease</keyword>
<feature type="signal peptide" evidence="2">
    <location>
        <begin position="1"/>
        <end position="21"/>
    </location>
</feature>
<dbReference type="OrthoDB" id="15189at2759"/>
<dbReference type="GO" id="GO:0006508">
    <property type="term" value="P:proteolysis"/>
    <property type="evidence" value="ECO:0007669"/>
    <property type="project" value="UniProtKB-KW"/>
</dbReference>
<dbReference type="Proteomes" id="UP000443090">
    <property type="component" value="Unassembled WGS sequence"/>
</dbReference>
<dbReference type="Gene3D" id="2.40.70.10">
    <property type="entry name" value="Acid Proteases"/>
    <property type="match status" value="1"/>
</dbReference>
<organism evidence="4 5">
    <name type="scientific">Lachnellula occidentalis</name>
    <dbReference type="NCBI Taxonomy" id="215460"/>
    <lineage>
        <taxon>Eukaryota</taxon>
        <taxon>Fungi</taxon>
        <taxon>Dikarya</taxon>
        <taxon>Ascomycota</taxon>
        <taxon>Pezizomycotina</taxon>
        <taxon>Leotiomycetes</taxon>
        <taxon>Helotiales</taxon>
        <taxon>Lachnaceae</taxon>
        <taxon>Lachnellula</taxon>
    </lineage>
</organism>
<evidence type="ECO:0000256" key="1">
    <source>
        <dbReference type="ARBA" id="ARBA00007447"/>
    </source>
</evidence>
<proteinExistence type="inferred from homology"/>
<protein>
    <submittedName>
        <fullName evidence="4">Aspartic protease</fullName>
    </submittedName>
</protein>
<sequence>MYPNHLPLISLLPFAVSVAVALEPIHYPISRRGGSFPTADTANLTYLLEQLQIIETRFTATTREFSGNQVVRKPKRKHGTQANTILLGEVGREGNWFANLRIGDPPQNVDMDLDMLTADWWISSTSSDKGSYFLDFNSKTPAHQWLHSLLPSGAYLGLAPSTSLSQLKTVSMMAQLMEKEVIDTPVWSLVLLNREEGLFSIGGTSVTSLRKVERDTEDSLSVFEDHENMNWNEASKESYKTVDSSKEWKWLKVQGSDGWWQILMQGIWVDGVKVLQNQPVILDVNTPFMLAPPKAARSFYSSIAGSRRLPPPHDQFHSYPCLSPPQIHLEFASWNVEVMKGRNDRMSSALGGKFSLGRLETGSGYCIGNIVESRMGVEILMNGKDHETGWGGGPGVWIIGEPFFRDVQVAFDWKAKKVGLQKV</sequence>
<evidence type="ECO:0000313" key="5">
    <source>
        <dbReference type="Proteomes" id="UP000443090"/>
    </source>
</evidence>
<comment type="caution">
    <text evidence="4">The sequence shown here is derived from an EMBL/GenBank/DDBJ whole genome shotgun (WGS) entry which is preliminary data.</text>
</comment>
<reference evidence="4 5" key="1">
    <citation type="submission" date="2018-05" db="EMBL/GenBank/DDBJ databases">
        <title>Genome sequencing and assembly of the regulated plant pathogen Lachnellula willkommii and related sister species for the development of diagnostic species identification markers.</title>
        <authorList>
            <person name="Giroux E."/>
            <person name="Bilodeau G."/>
        </authorList>
    </citation>
    <scope>NUCLEOTIDE SEQUENCE [LARGE SCALE GENOMIC DNA]</scope>
    <source>
        <strain evidence="4 5">CBS 160.35</strain>
    </source>
</reference>
<feature type="domain" description="Peptidase A1" evidence="3">
    <location>
        <begin position="96"/>
        <end position="421"/>
    </location>
</feature>
<dbReference type="GO" id="GO:0004190">
    <property type="term" value="F:aspartic-type endopeptidase activity"/>
    <property type="evidence" value="ECO:0007669"/>
    <property type="project" value="InterPro"/>
</dbReference>
<evidence type="ECO:0000256" key="2">
    <source>
        <dbReference type="SAM" id="SignalP"/>
    </source>
</evidence>
<keyword evidence="5" id="KW-1185">Reference proteome</keyword>
<dbReference type="AlphaFoldDB" id="A0A8H8UCE6"/>
<dbReference type="PROSITE" id="PS51767">
    <property type="entry name" value="PEPTIDASE_A1"/>
    <property type="match status" value="1"/>
</dbReference>
<keyword evidence="4" id="KW-0378">Hydrolase</keyword>
<feature type="chain" id="PRO_5034138244" evidence="2">
    <location>
        <begin position="22"/>
        <end position="423"/>
    </location>
</feature>
<keyword evidence="2" id="KW-0732">Signal</keyword>
<gene>
    <name evidence="4" type="primary">pr1</name>
    <name evidence="4" type="ORF">LOCC1_G004110</name>
</gene>
<dbReference type="InterPro" id="IPR021109">
    <property type="entry name" value="Peptidase_aspartic_dom_sf"/>
</dbReference>
<name>A0A8H8UCE6_9HELO</name>
<evidence type="ECO:0000313" key="4">
    <source>
        <dbReference type="EMBL" id="TVY42739.1"/>
    </source>
</evidence>